<dbReference type="RefSeq" id="XP_001382584.2">
    <property type="nucleotide sequence ID" value="XM_001382547.1"/>
</dbReference>
<dbReference type="GeneID" id="4837247"/>
<dbReference type="Proteomes" id="UP000002258">
    <property type="component" value="Chromosome 2"/>
</dbReference>
<feature type="compositionally biased region" description="Low complexity" evidence="1">
    <location>
        <begin position="108"/>
        <end position="122"/>
    </location>
</feature>
<dbReference type="KEGG" id="pic:PICST_30070"/>
<accession>A3LPT9</accession>
<evidence type="ECO:0000313" key="3">
    <source>
        <dbReference type="Proteomes" id="UP000002258"/>
    </source>
</evidence>
<gene>
    <name evidence="2" type="primary">AGA1</name>
    <name evidence="2" type="ORF">PICST_30070</name>
</gene>
<sequence>MYLPLSSVTNSIWNKVRSPHKRYKTSVMDQQETSADSENATLDAGSSAGKNSKLSRKHSSSTSSIISRSSNNLSSRRRSESPSVVYRSQAKKATGTTISSSNALAGRSNSFNTSPTFTSPPSIIVGSGMTSPVNSSSSSLFDYHGAGAEEPPQETAHNIIRIASPTVDSAMMSQDYTIDVPLRMIDTNSSSFNYFPETSGNDNENSDVWSYNPEEGHTYITNETKKMVRFT</sequence>
<feature type="region of interest" description="Disordered" evidence="1">
    <location>
        <begin position="21"/>
        <end position="155"/>
    </location>
</feature>
<feature type="compositionally biased region" description="Low complexity" evidence="1">
    <location>
        <begin position="60"/>
        <end position="74"/>
    </location>
</feature>
<reference evidence="2 3" key="1">
    <citation type="journal article" date="2007" name="Nat. Biotechnol.">
        <title>Genome sequence of the lignocellulose-bioconverting and xylose-fermenting yeast Pichia stipitis.</title>
        <authorList>
            <person name="Jeffries T.W."/>
            <person name="Grigoriev I.V."/>
            <person name="Grimwood J."/>
            <person name="Laplaza J.M."/>
            <person name="Aerts A."/>
            <person name="Salamov A."/>
            <person name="Schmutz J."/>
            <person name="Lindquist E."/>
            <person name="Dehal P."/>
            <person name="Shapiro H."/>
            <person name="Jin Y.S."/>
            <person name="Passoth V."/>
            <person name="Richardson P.M."/>
        </authorList>
    </citation>
    <scope>NUCLEOTIDE SEQUENCE [LARGE SCALE GENOMIC DNA]</scope>
    <source>
        <strain evidence="3">ATCC 58785 / CBS 6054 / NBRC 10063 / NRRL Y-11545</strain>
    </source>
</reference>
<proteinExistence type="predicted"/>
<dbReference type="EMBL" id="CP000496">
    <property type="protein sequence ID" value="ABN64555.2"/>
    <property type="molecule type" value="Genomic_DNA"/>
</dbReference>
<dbReference type="AlphaFoldDB" id="A3LPT9"/>
<keyword evidence="3" id="KW-1185">Reference proteome</keyword>
<dbReference type="InParanoid" id="A3LPT9"/>
<organism evidence="2 3">
    <name type="scientific">Scheffersomyces stipitis (strain ATCC 58785 / CBS 6054 / NBRC 10063 / NRRL Y-11545)</name>
    <name type="common">Yeast</name>
    <name type="synonym">Pichia stipitis</name>
    <dbReference type="NCBI Taxonomy" id="322104"/>
    <lineage>
        <taxon>Eukaryota</taxon>
        <taxon>Fungi</taxon>
        <taxon>Dikarya</taxon>
        <taxon>Ascomycota</taxon>
        <taxon>Saccharomycotina</taxon>
        <taxon>Pichiomycetes</taxon>
        <taxon>Debaryomycetaceae</taxon>
        <taxon>Scheffersomyces</taxon>
    </lineage>
</organism>
<evidence type="ECO:0000313" key="2">
    <source>
        <dbReference type="EMBL" id="ABN64555.2"/>
    </source>
</evidence>
<dbReference type="OMA" id="NINDDMW"/>
<feature type="compositionally biased region" description="Polar residues" evidence="1">
    <location>
        <begin position="27"/>
        <end position="40"/>
    </location>
</feature>
<dbReference type="OrthoDB" id="4026651at2759"/>
<feature type="compositionally biased region" description="Polar residues" evidence="1">
    <location>
        <begin position="94"/>
        <end position="103"/>
    </location>
</feature>
<dbReference type="HOGENOM" id="CLU_1200230_0_0_1"/>
<evidence type="ECO:0000256" key="1">
    <source>
        <dbReference type="SAM" id="MobiDB-lite"/>
    </source>
</evidence>
<name>A3LPT9_PICST</name>
<feature type="compositionally biased region" description="Polar residues" evidence="1">
    <location>
        <begin position="128"/>
        <end position="140"/>
    </location>
</feature>
<protein>
    <submittedName>
        <fullName evidence="2">A-agglutinin attachment subunit</fullName>
    </submittedName>
</protein>